<dbReference type="CDD" id="cd01449">
    <property type="entry name" value="TST_Repeat_2"/>
    <property type="match status" value="1"/>
</dbReference>
<organism evidence="4 5">
    <name type="scientific">Reichenbachiella agarivorans</name>
    <dbReference type="NCBI Taxonomy" id="2979464"/>
    <lineage>
        <taxon>Bacteria</taxon>
        <taxon>Pseudomonadati</taxon>
        <taxon>Bacteroidota</taxon>
        <taxon>Cytophagia</taxon>
        <taxon>Cytophagales</taxon>
        <taxon>Reichenbachiellaceae</taxon>
        <taxon>Reichenbachiella</taxon>
    </lineage>
</organism>
<dbReference type="Gene3D" id="3.40.250.10">
    <property type="entry name" value="Rhodanese-like domain"/>
    <property type="match status" value="2"/>
</dbReference>
<keyword evidence="2" id="KW-0677">Repeat</keyword>
<sequence length="275" mass="30020">MNTPTITSEWLNAHLNDPHLVILDASPKSNKSGLSSDYIGKYIPNSYLFDLAGQFSDPSSPLPNTLPQPEAFAQAARELGICQESKIVVYDNLGIYASPRVWWMFKTMGHAHVSVLDGGLPAWIDAGYETATQLTSPKSTGDFQARFNPSAVKYTDDILTNLDDQSTCVIDARSEGRFCGTAPEPREGLSSGHIPHSINIPFEAVLQDGHFKSPTELKKVFEEVGNKPLIFSCGSGLTACIVLLAHELIDPRPKSVYDGSWTEWALSGKLPIAKK</sequence>
<evidence type="ECO:0000313" key="5">
    <source>
        <dbReference type="Proteomes" id="UP001065174"/>
    </source>
</evidence>
<dbReference type="SUPFAM" id="SSF52821">
    <property type="entry name" value="Rhodanese/Cell cycle control phosphatase"/>
    <property type="match status" value="2"/>
</dbReference>
<evidence type="ECO:0000256" key="2">
    <source>
        <dbReference type="ARBA" id="ARBA00022737"/>
    </source>
</evidence>
<dbReference type="Proteomes" id="UP001065174">
    <property type="component" value="Chromosome"/>
</dbReference>
<dbReference type="PROSITE" id="PS50206">
    <property type="entry name" value="RHODANESE_3"/>
    <property type="match status" value="2"/>
</dbReference>
<accession>A0ABY6CSZ6</accession>
<reference evidence="4" key="1">
    <citation type="submission" date="2022-09" db="EMBL/GenBank/DDBJ databases">
        <title>Comparative genomics and taxonomic characterization of three novel marine species of genus Reichenbachiella exhibiting antioxidant and polysaccharide degradation activities.</title>
        <authorList>
            <person name="Muhammad N."/>
            <person name="Lee Y.-J."/>
            <person name="Ko J."/>
            <person name="Kim S.-G."/>
        </authorList>
    </citation>
    <scope>NUCLEOTIDE SEQUENCE</scope>
    <source>
        <strain evidence="4">BKB1-1</strain>
    </source>
</reference>
<dbReference type="EMBL" id="CP106679">
    <property type="protein sequence ID" value="UXP32503.1"/>
    <property type="molecule type" value="Genomic_DNA"/>
</dbReference>
<dbReference type="PANTHER" id="PTHR11364">
    <property type="entry name" value="THIOSULFATE SULFERTANSFERASE"/>
    <property type="match status" value="1"/>
</dbReference>
<feature type="domain" description="Rhodanese" evidence="3">
    <location>
        <begin position="163"/>
        <end position="273"/>
    </location>
</feature>
<dbReference type="CDD" id="cd01448">
    <property type="entry name" value="TST_Repeat_1"/>
    <property type="match status" value="1"/>
</dbReference>
<keyword evidence="1" id="KW-0808">Transferase</keyword>
<proteinExistence type="predicted"/>
<keyword evidence="5" id="KW-1185">Reference proteome</keyword>
<protein>
    <submittedName>
        <fullName evidence="4">Sulfurtransferase</fullName>
    </submittedName>
</protein>
<evidence type="ECO:0000259" key="3">
    <source>
        <dbReference type="PROSITE" id="PS50206"/>
    </source>
</evidence>
<evidence type="ECO:0000313" key="4">
    <source>
        <dbReference type="EMBL" id="UXP32503.1"/>
    </source>
</evidence>
<dbReference type="InterPro" id="IPR036873">
    <property type="entry name" value="Rhodanese-like_dom_sf"/>
</dbReference>
<name>A0ABY6CSZ6_9BACT</name>
<evidence type="ECO:0000256" key="1">
    <source>
        <dbReference type="ARBA" id="ARBA00022679"/>
    </source>
</evidence>
<dbReference type="SMART" id="SM00450">
    <property type="entry name" value="RHOD"/>
    <property type="match status" value="2"/>
</dbReference>
<dbReference type="InterPro" id="IPR045078">
    <property type="entry name" value="TST/MPST-like"/>
</dbReference>
<dbReference type="InterPro" id="IPR001763">
    <property type="entry name" value="Rhodanese-like_dom"/>
</dbReference>
<feature type="domain" description="Rhodanese" evidence="3">
    <location>
        <begin position="16"/>
        <end position="132"/>
    </location>
</feature>
<dbReference type="PANTHER" id="PTHR11364:SF27">
    <property type="entry name" value="SULFURTRANSFERASE"/>
    <property type="match status" value="1"/>
</dbReference>
<dbReference type="Pfam" id="PF00581">
    <property type="entry name" value="Rhodanese"/>
    <property type="match status" value="2"/>
</dbReference>
<dbReference type="RefSeq" id="WP_262309938.1">
    <property type="nucleotide sequence ID" value="NZ_CP106679.1"/>
</dbReference>
<gene>
    <name evidence="4" type="ORF">N6H18_00745</name>
</gene>